<evidence type="ECO:0000313" key="2">
    <source>
        <dbReference type="Proteomes" id="UP001221898"/>
    </source>
</evidence>
<proteinExistence type="predicted"/>
<dbReference type="EMBL" id="JAINUG010000183">
    <property type="protein sequence ID" value="KAJ8389386.1"/>
    <property type="molecule type" value="Genomic_DNA"/>
</dbReference>
<organism evidence="1 2">
    <name type="scientific">Aldrovandia affinis</name>
    <dbReference type="NCBI Taxonomy" id="143900"/>
    <lineage>
        <taxon>Eukaryota</taxon>
        <taxon>Metazoa</taxon>
        <taxon>Chordata</taxon>
        <taxon>Craniata</taxon>
        <taxon>Vertebrata</taxon>
        <taxon>Euteleostomi</taxon>
        <taxon>Actinopterygii</taxon>
        <taxon>Neopterygii</taxon>
        <taxon>Teleostei</taxon>
        <taxon>Notacanthiformes</taxon>
        <taxon>Halosauridae</taxon>
        <taxon>Aldrovandia</taxon>
    </lineage>
</organism>
<reference evidence="1" key="1">
    <citation type="journal article" date="2023" name="Science">
        <title>Genome structures resolve the early diversification of teleost fishes.</title>
        <authorList>
            <person name="Parey E."/>
            <person name="Louis A."/>
            <person name="Montfort J."/>
            <person name="Bouchez O."/>
            <person name="Roques C."/>
            <person name="Iampietro C."/>
            <person name="Lluch J."/>
            <person name="Castinel A."/>
            <person name="Donnadieu C."/>
            <person name="Desvignes T."/>
            <person name="Floi Bucao C."/>
            <person name="Jouanno E."/>
            <person name="Wen M."/>
            <person name="Mejri S."/>
            <person name="Dirks R."/>
            <person name="Jansen H."/>
            <person name="Henkel C."/>
            <person name="Chen W.J."/>
            <person name="Zahm M."/>
            <person name="Cabau C."/>
            <person name="Klopp C."/>
            <person name="Thompson A.W."/>
            <person name="Robinson-Rechavi M."/>
            <person name="Braasch I."/>
            <person name="Lecointre G."/>
            <person name="Bobe J."/>
            <person name="Postlethwait J.H."/>
            <person name="Berthelot C."/>
            <person name="Roest Crollius H."/>
            <person name="Guiguen Y."/>
        </authorList>
    </citation>
    <scope>NUCLEOTIDE SEQUENCE</scope>
    <source>
        <strain evidence="1">NC1722</strain>
    </source>
</reference>
<dbReference type="Proteomes" id="UP001221898">
    <property type="component" value="Unassembled WGS sequence"/>
</dbReference>
<name>A0AAD7RS58_9TELE</name>
<sequence length="102" mass="11022">MTLRDHPQDYPEAVICLRAQAQVPGPPSHRAQPPPLCAFPVPSPFQIHVQLFVSSVEASLQVQLESGLLKWRYSMGSALLSSASPGPWTGQNVQNTICTEGA</sequence>
<gene>
    <name evidence="1" type="ORF">AAFF_G00120940</name>
</gene>
<dbReference type="AlphaFoldDB" id="A0AAD7RS58"/>
<comment type="caution">
    <text evidence="1">The sequence shown here is derived from an EMBL/GenBank/DDBJ whole genome shotgun (WGS) entry which is preliminary data.</text>
</comment>
<protein>
    <submittedName>
        <fullName evidence="1">Uncharacterized protein</fullName>
    </submittedName>
</protein>
<keyword evidence="2" id="KW-1185">Reference proteome</keyword>
<accession>A0AAD7RS58</accession>
<evidence type="ECO:0000313" key="1">
    <source>
        <dbReference type="EMBL" id="KAJ8389386.1"/>
    </source>
</evidence>